<proteinExistence type="predicted"/>
<comment type="caution">
    <text evidence="1">The sequence shown here is derived from an EMBL/GenBank/DDBJ whole genome shotgun (WGS) entry which is preliminary data.</text>
</comment>
<dbReference type="Pfam" id="PF05402">
    <property type="entry name" value="PqqD"/>
    <property type="match status" value="1"/>
</dbReference>
<keyword evidence="2" id="KW-1185">Reference proteome</keyword>
<dbReference type="Gene3D" id="1.10.10.1150">
    <property type="entry name" value="Coenzyme PQQ synthesis protein D (PqqD)"/>
    <property type="match status" value="1"/>
</dbReference>
<evidence type="ECO:0008006" key="3">
    <source>
        <dbReference type="Google" id="ProtNLM"/>
    </source>
</evidence>
<evidence type="ECO:0000313" key="1">
    <source>
        <dbReference type="EMBL" id="NYH78671.1"/>
    </source>
</evidence>
<protein>
    <recommendedName>
        <fullName evidence="3">Coenzyme PQQ synthesis protein D (PqqD)</fullName>
    </recommendedName>
</protein>
<name>A0A852YVL4_9ACTN</name>
<dbReference type="RefSeq" id="WP_179535136.1">
    <property type="nucleotide sequence ID" value="NZ_JACBYW010000003.1"/>
</dbReference>
<dbReference type="EMBL" id="JACBYW010000003">
    <property type="protein sequence ID" value="NYH78671.1"/>
    <property type="molecule type" value="Genomic_DNA"/>
</dbReference>
<gene>
    <name evidence="1" type="ORF">FHR84_001996</name>
</gene>
<dbReference type="Proteomes" id="UP000548304">
    <property type="component" value="Unassembled WGS sequence"/>
</dbReference>
<reference evidence="1 2" key="1">
    <citation type="submission" date="2020-07" db="EMBL/GenBank/DDBJ databases">
        <title>Genomic Encyclopedia of Type Strains, Phase III (KMG-III): the genomes of soil and plant-associated and newly described type strains.</title>
        <authorList>
            <person name="Whitman W."/>
        </authorList>
    </citation>
    <scope>NUCLEOTIDE SEQUENCE [LARGE SCALE GENOMIC DNA]</scope>
    <source>
        <strain evidence="1 2">CECT 8576</strain>
    </source>
</reference>
<dbReference type="InterPro" id="IPR008792">
    <property type="entry name" value="PQQD"/>
</dbReference>
<accession>A0A852YVL4</accession>
<dbReference type="AlphaFoldDB" id="A0A852YVL4"/>
<sequence length="68" mass="7312">MGLLLRDESTARLTDTGTWVLRDLAGGETPERVVGKLVTAYRVDPGAARRDVAAVAERLRLARHAPGS</sequence>
<organism evidence="1 2">
    <name type="scientific">Actinopolyspora biskrensis</name>
    <dbReference type="NCBI Taxonomy" id="1470178"/>
    <lineage>
        <taxon>Bacteria</taxon>
        <taxon>Bacillati</taxon>
        <taxon>Actinomycetota</taxon>
        <taxon>Actinomycetes</taxon>
        <taxon>Actinopolysporales</taxon>
        <taxon>Actinopolysporaceae</taxon>
        <taxon>Actinopolyspora</taxon>
    </lineage>
</organism>
<dbReference type="InterPro" id="IPR041881">
    <property type="entry name" value="PqqD_sf"/>
</dbReference>
<evidence type="ECO:0000313" key="2">
    <source>
        <dbReference type="Proteomes" id="UP000548304"/>
    </source>
</evidence>